<protein>
    <recommendedName>
        <fullName evidence="8">Major facilitator superfamily associated domain-containing protein</fullName>
    </recommendedName>
</protein>
<feature type="transmembrane region" description="Helical" evidence="7">
    <location>
        <begin position="37"/>
        <end position="64"/>
    </location>
</feature>
<feature type="transmembrane region" description="Helical" evidence="7">
    <location>
        <begin position="481"/>
        <end position="502"/>
    </location>
</feature>
<feature type="transmembrane region" description="Helical" evidence="7">
    <location>
        <begin position="656"/>
        <end position="675"/>
    </location>
</feature>
<dbReference type="InParanoid" id="A0A1V9XRL9"/>
<dbReference type="PANTHER" id="PTHR16172">
    <property type="entry name" value="MAJOR FACILITATOR SUPERFAMILY DOMAIN-CONTAINING PROTEIN 6-LIKE"/>
    <property type="match status" value="1"/>
</dbReference>
<feature type="domain" description="Major facilitator superfamily associated" evidence="8">
    <location>
        <begin position="527"/>
        <end position="725"/>
    </location>
</feature>
<proteinExistence type="inferred from homology"/>
<evidence type="ECO:0000256" key="7">
    <source>
        <dbReference type="SAM" id="Phobius"/>
    </source>
</evidence>
<keyword evidence="4 7" id="KW-1133">Transmembrane helix</keyword>
<feature type="region of interest" description="Disordered" evidence="6">
    <location>
        <begin position="355"/>
        <end position="386"/>
    </location>
</feature>
<feature type="transmembrane region" description="Helical" evidence="7">
    <location>
        <begin position="514"/>
        <end position="535"/>
    </location>
</feature>
<evidence type="ECO:0000256" key="3">
    <source>
        <dbReference type="ARBA" id="ARBA00022692"/>
    </source>
</evidence>
<dbReference type="InterPro" id="IPR051717">
    <property type="entry name" value="MFS_MFSD6"/>
</dbReference>
<comment type="similarity">
    <text evidence="2">Belongs to the major facilitator superfamily. MFSD6 family.</text>
</comment>
<name>A0A1V9XRL9_9ACAR</name>
<dbReference type="STRING" id="418985.A0A1V9XRL9"/>
<feature type="transmembrane region" description="Helical" evidence="7">
    <location>
        <begin position="594"/>
        <end position="614"/>
    </location>
</feature>
<evidence type="ECO:0000313" key="10">
    <source>
        <dbReference type="Proteomes" id="UP000192247"/>
    </source>
</evidence>
<evidence type="ECO:0000256" key="4">
    <source>
        <dbReference type="ARBA" id="ARBA00022989"/>
    </source>
</evidence>
<dbReference type="GO" id="GO:0016020">
    <property type="term" value="C:membrane"/>
    <property type="evidence" value="ECO:0007669"/>
    <property type="project" value="UniProtKB-SubCell"/>
</dbReference>
<dbReference type="Pfam" id="PF12832">
    <property type="entry name" value="MFS_1_like"/>
    <property type="match status" value="1"/>
</dbReference>
<dbReference type="InterPro" id="IPR024989">
    <property type="entry name" value="MFS_assoc_dom"/>
</dbReference>
<feature type="transmembrane region" description="Helical" evidence="7">
    <location>
        <begin position="436"/>
        <end position="460"/>
    </location>
</feature>
<organism evidence="9 10">
    <name type="scientific">Tropilaelaps mercedesae</name>
    <dbReference type="NCBI Taxonomy" id="418985"/>
    <lineage>
        <taxon>Eukaryota</taxon>
        <taxon>Metazoa</taxon>
        <taxon>Ecdysozoa</taxon>
        <taxon>Arthropoda</taxon>
        <taxon>Chelicerata</taxon>
        <taxon>Arachnida</taxon>
        <taxon>Acari</taxon>
        <taxon>Parasitiformes</taxon>
        <taxon>Mesostigmata</taxon>
        <taxon>Gamasina</taxon>
        <taxon>Dermanyssoidea</taxon>
        <taxon>Laelapidae</taxon>
        <taxon>Tropilaelaps</taxon>
    </lineage>
</organism>
<comment type="caution">
    <text evidence="9">The sequence shown here is derived from an EMBL/GenBank/DDBJ whole genome shotgun (WGS) entry which is preliminary data.</text>
</comment>
<evidence type="ECO:0000259" key="8">
    <source>
        <dbReference type="Pfam" id="PF12832"/>
    </source>
</evidence>
<dbReference type="PANTHER" id="PTHR16172:SF41">
    <property type="entry name" value="MAJOR FACILITATOR SUPERFAMILY DOMAIN-CONTAINING PROTEIN 6-LIKE"/>
    <property type="match status" value="1"/>
</dbReference>
<sequence length="810" mass="88210">MKHLNVALTRRCAVLFFALQTSAYVLILSFLPLVLRFAGFSIAASALLRAGSVIAATVLTSMVLTCVRSPSRRKTVAGFALTLSLLPLGGFIYIVHPANLTTQNDAHEQVKNTSSGVFGLDGFRPTWRNWSNSDCPGAPVWPFSLQTNSTSTESSVATSETVTSRDVMLKGTTPTGVRKTEITPYIEGAPPSTEKHAALPQVGIVTNPESWPPVSGPAPSSASEPANKAVLPEPPATSPSDYGLRRPTPLQYSSRQGYPSSPLEESESMRDLLGNADVVKRTFVRRFVNGANDAVSVASAEAVHDGVIGSGNDDNTNYAISNDPGNLGQLSRQFSRQPERMLRIPRLPLTFVASPVPENSVPDARPRPPAGHNRAVDSPQYVQPNTPAHVNIDVQQKGVDNENQSNASLANITEPINEANSVWLLMRGNGTEYRNFRVFVLALAFLTLFEGLCGIVRQVCDTLYYGYLDQLDNLDKLNDHLPFVHATTGICISGLAVVAWRLRCVLPSVFGDDSVAAFSYGIIPLTFALVAFEVFPEPEKKARLKVEPVTVNRITIFSNAQAFLLAITLVLLGASLGAEQMFVVWYIVDQKADFPFVVAFLTTPTFVSALLARAAELRRASAIRGLLLIALAVTQIRFLAFGLLTHRVAAREQFCWLLPLQLIAPFGTSFVWGAVDNFVQQVSLPQDDGSLRSSLHLAYSVLGLASGTVLAGFGCDRFGFQLTFTTLSFAAGSWSMIFFALTRFLPLHHINTTNSLRYAKLLDHEEKISSNRPINNFQEVDESDGDEDVMQFDASVTGRRVTPNRKLGLH</sequence>
<evidence type="ECO:0000256" key="6">
    <source>
        <dbReference type="SAM" id="MobiDB-lite"/>
    </source>
</evidence>
<dbReference type="Proteomes" id="UP000192247">
    <property type="component" value="Unassembled WGS sequence"/>
</dbReference>
<dbReference type="SUPFAM" id="SSF103473">
    <property type="entry name" value="MFS general substrate transporter"/>
    <property type="match status" value="1"/>
</dbReference>
<feature type="transmembrane region" description="Helical" evidence="7">
    <location>
        <begin position="696"/>
        <end position="714"/>
    </location>
</feature>
<dbReference type="EMBL" id="MNPL01005453">
    <property type="protein sequence ID" value="OQR76008.1"/>
    <property type="molecule type" value="Genomic_DNA"/>
</dbReference>
<evidence type="ECO:0000256" key="5">
    <source>
        <dbReference type="ARBA" id="ARBA00023136"/>
    </source>
</evidence>
<dbReference type="OrthoDB" id="10593944at2759"/>
<gene>
    <name evidence="9" type="ORF">BIW11_00668</name>
</gene>
<keyword evidence="10" id="KW-1185">Reference proteome</keyword>
<evidence type="ECO:0000256" key="2">
    <source>
        <dbReference type="ARBA" id="ARBA00005241"/>
    </source>
</evidence>
<reference evidence="9 10" key="1">
    <citation type="journal article" date="2017" name="Gigascience">
        <title>Draft genome of the honey bee ectoparasitic mite, Tropilaelaps mercedesae, is shaped by the parasitic life history.</title>
        <authorList>
            <person name="Dong X."/>
            <person name="Armstrong S.D."/>
            <person name="Xia D."/>
            <person name="Makepeace B.L."/>
            <person name="Darby A.C."/>
            <person name="Kadowaki T."/>
        </authorList>
    </citation>
    <scope>NUCLEOTIDE SEQUENCE [LARGE SCALE GENOMIC DNA]</scope>
    <source>
        <strain evidence="9">Wuxi-XJTLU</strain>
    </source>
</reference>
<evidence type="ECO:0000256" key="1">
    <source>
        <dbReference type="ARBA" id="ARBA00004141"/>
    </source>
</evidence>
<feature type="transmembrane region" description="Helical" evidence="7">
    <location>
        <begin position="12"/>
        <end position="31"/>
    </location>
</feature>
<dbReference type="InterPro" id="IPR036259">
    <property type="entry name" value="MFS_trans_sf"/>
</dbReference>
<keyword evidence="3 7" id="KW-0812">Transmembrane</keyword>
<feature type="transmembrane region" description="Helical" evidence="7">
    <location>
        <begin position="720"/>
        <end position="741"/>
    </location>
</feature>
<feature type="transmembrane region" description="Helical" evidence="7">
    <location>
        <begin position="76"/>
        <end position="95"/>
    </location>
</feature>
<dbReference type="Gene3D" id="1.20.1250.20">
    <property type="entry name" value="MFS general substrate transporter like domains"/>
    <property type="match status" value="1"/>
</dbReference>
<accession>A0A1V9XRL9</accession>
<evidence type="ECO:0000313" key="9">
    <source>
        <dbReference type="EMBL" id="OQR76008.1"/>
    </source>
</evidence>
<feature type="transmembrane region" description="Helical" evidence="7">
    <location>
        <begin position="562"/>
        <end position="588"/>
    </location>
</feature>
<comment type="subcellular location">
    <subcellularLocation>
        <location evidence="1">Membrane</location>
        <topology evidence="1">Multi-pass membrane protein</topology>
    </subcellularLocation>
</comment>
<dbReference type="AlphaFoldDB" id="A0A1V9XRL9"/>
<feature type="region of interest" description="Disordered" evidence="6">
    <location>
        <begin position="205"/>
        <end position="268"/>
    </location>
</feature>
<keyword evidence="5 7" id="KW-0472">Membrane</keyword>
<feature type="compositionally biased region" description="Low complexity" evidence="6">
    <location>
        <begin position="217"/>
        <end position="226"/>
    </location>
</feature>
<feature type="compositionally biased region" description="Polar residues" evidence="6">
    <location>
        <begin position="250"/>
        <end position="259"/>
    </location>
</feature>
<feature type="transmembrane region" description="Helical" evidence="7">
    <location>
        <begin position="626"/>
        <end position="644"/>
    </location>
</feature>